<name>A0A1D6H1M1_MAIZE</name>
<dbReference type="PANTHER" id="PTHR42873">
    <property type="entry name" value="RIBOSOMAL RNA LARGE SUBUNIT METHYLTRANSFERASE"/>
    <property type="match status" value="1"/>
</dbReference>
<dbReference type="ExpressionAtlas" id="A0A1D6H1M1">
    <property type="expression patterns" value="baseline and differential"/>
</dbReference>
<dbReference type="AlphaFoldDB" id="A0A1D6H1M1"/>
<dbReference type="InterPro" id="IPR029063">
    <property type="entry name" value="SAM-dependent_MTases_sf"/>
</dbReference>
<keyword evidence="1" id="KW-0808">Transferase</keyword>
<organism evidence="1">
    <name type="scientific">Zea mays</name>
    <name type="common">Maize</name>
    <dbReference type="NCBI Taxonomy" id="4577"/>
    <lineage>
        <taxon>Eukaryota</taxon>
        <taxon>Viridiplantae</taxon>
        <taxon>Streptophyta</taxon>
        <taxon>Embryophyta</taxon>
        <taxon>Tracheophyta</taxon>
        <taxon>Spermatophyta</taxon>
        <taxon>Magnoliopsida</taxon>
        <taxon>Liliopsida</taxon>
        <taxon>Poales</taxon>
        <taxon>Poaceae</taxon>
        <taxon>PACMAD clade</taxon>
        <taxon>Panicoideae</taxon>
        <taxon>Andropogonodae</taxon>
        <taxon>Andropogoneae</taxon>
        <taxon>Tripsacinae</taxon>
        <taxon>Zea</taxon>
    </lineage>
</organism>
<dbReference type="EMBL" id="CM000781">
    <property type="protein sequence ID" value="AQK68781.1"/>
    <property type="molecule type" value="Genomic_DNA"/>
</dbReference>
<dbReference type="GO" id="GO:0008168">
    <property type="term" value="F:methyltransferase activity"/>
    <property type="evidence" value="ECO:0007669"/>
    <property type="project" value="UniProtKB-KW"/>
</dbReference>
<dbReference type="Gene3D" id="3.40.50.150">
    <property type="entry name" value="Vaccinia Virus protein VP39"/>
    <property type="match status" value="1"/>
</dbReference>
<dbReference type="GO" id="GO:0032259">
    <property type="term" value="P:methylation"/>
    <property type="evidence" value="ECO:0007669"/>
    <property type="project" value="UniProtKB-KW"/>
</dbReference>
<reference evidence="1" key="1">
    <citation type="submission" date="2015-12" db="EMBL/GenBank/DDBJ databases">
        <title>Update maize B73 reference genome by single molecule sequencing technologies.</title>
        <authorList>
            <consortium name="Maize Genome Sequencing Project"/>
            <person name="Ware D."/>
        </authorList>
    </citation>
    <scope>NUCLEOTIDE SEQUENCE</scope>
    <source>
        <tissue evidence="1">Seedling</tissue>
    </source>
</reference>
<keyword evidence="1" id="KW-0489">Methyltransferase</keyword>
<protein>
    <submittedName>
        <fullName evidence="1">S-adenosyl-L-methionine-dependent methyltransferase superfamily protein</fullName>
    </submittedName>
</protein>
<gene>
    <name evidence="1" type="ORF">ZEAMMB73_Zm00001d015400</name>
</gene>
<sequence>MVLILLISLFIVFVDGHLLYLQVLQSASGMYRSLNALAMQVVKPGGLLMTCSCSGAMTQSGMFLKTIQVSPVLELTHSITTQHTYVKLFRICENKIKKGSVTAQKKGYSPPSIKGVFGLTFGFGFYPLKAKSQPKGWIQEAAFSKSRLSRSANLKAPLDLLLVAFRMEL</sequence>
<evidence type="ECO:0000313" key="1">
    <source>
        <dbReference type="EMBL" id="AQK68781.1"/>
    </source>
</evidence>
<proteinExistence type="predicted"/>
<dbReference type="PANTHER" id="PTHR42873:SF1">
    <property type="entry name" value="S-ADENOSYLMETHIONINE-DEPENDENT METHYLTRANSFERASE DOMAIN-CONTAINING PROTEIN"/>
    <property type="match status" value="1"/>
</dbReference>
<accession>A0A1D6H1M1</accession>